<dbReference type="AlphaFoldDB" id="A0AAU9QYR4"/>
<evidence type="ECO:0000313" key="2">
    <source>
        <dbReference type="Proteomes" id="UP001295462"/>
    </source>
</evidence>
<evidence type="ECO:0000313" key="1">
    <source>
        <dbReference type="EMBL" id="CAH1603401.1"/>
    </source>
</evidence>
<gene>
    <name evidence="1" type="ORF">THF1A12_70120</name>
</gene>
<dbReference type="EMBL" id="CAKMUD010000127">
    <property type="protein sequence ID" value="CAH1603401.1"/>
    <property type="molecule type" value="Genomic_DNA"/>
</dbReference>
<name>A0AAU9QYR4_9VIBR</name>
<dbReference type="Proteomes" id="UP001295462">
    <property type="component" value="Unassembled WGS sequence"/>
</dbReference>
<protein>
    <submittedName>
        <fullName evidence="1">Uncharacterized protein</fullName>
    </submittedName>
</protein>
<sequence>MPLSYLPRPLSYCVFSPVQSNEFRTLQSYQVAQQQPCYASINYPVVIDAIYMPFKERRLVHILVDNCALTHFFADSCDKKVNFKLYILRGWQKDFAILTKVCRNTK</sequence>
<accession>A0AAU9QYR4</accession>
<reference evidence="1" key="1">
    <citation type="submission" date="2022-01" db="EMBL/GenBank/DDBJ databases">
        <authorList>
            <person name="Lagorce A."/>
        </authorList>
    </citation>
    <scope>NUCLEOTIDE SEQUENCE</scope>
    <source>
        <strain evidence="1">Th15_F1_A12</strain>
    </source>
</reference>
<proteinExistence type="predicted"/>
<comment type="caution">
    <text evidence="1">The sequence shown here is derived from an EMBL/GenBank/DDBJ whole genome shotgun (WGS) entry which is preliminary data.</text>
</comment>
<organism evidence="1 2">
    <name type="scientific">Vibrio jasicida</name>
    <dbReference type="NCBI Taxonomy" id="766224"/>
    <lineage>
        <taxon>Bacteria</taxon>
        <taxon>Pseudomonadati</taxon>
        <taxon>Pseudomonadota</taxon>
        <taxon>Gammaproteobacteria</taxon>
        <taxon>Vibrionales</taxon>
        <taxon>Vibrionaceae</taxon>
        <taxon>Vibrio</taxon>
    </lineage>
</organism>